<accession>A0A8S3BA91</accession>
<gene>
    <name evidence="2" type="ORF">BYL167_LOCUS47534</name>
</gene>
<dbReference type="Proteomes" id="UP000681967">
    <property type="component" value="Unassembled WGS sequence"/>
</dbReference>
<feature type="non-terminal residue" evidence="2">
    <location>
        <position position="78"/>
    </location>
</feature>
<feature type="signal peptide" evidence="1">
    <location>
        <begin position="1"/>
        <end position="15"/>
    </location>
</feature>
<evidence type="ECO:0000313" key="3">
    <source>
        <dbReference type="Proteomes" id="UP000681967"/>
    </source>
</evidence>
<proteinExistence type="predicted"/>
<protein>
    <submittedName>
        <fullName evidence="2">Uncharacterized protein</fullName>
    </submittedName>
</protein>
<evidence type="ECO:0000256" key="1">
    <source>
        <dbReference type="SAM" id="SignalP"/>
    </source>
</evidence>
<dbReference type="EMBL" id="CAJOBH010136931">
    <property type="protein sequence ID" value="CAF4786439.1"/>
    <property type="molecule type" value="Genomic_DNA"/>
</dbReference>
<sequence length="78" mass="9146">MRFSLLFLFVGLSSTYEHWFVFDQYQFPGFHTPLFTLMYSSNNKTGQQEEKKLSFALSTYERSIYIDTNIGNAAKTIK</sequence>
<feature type="chain" id="PRO_5035817659" evidence="1">
    <location>
        <begin position="16"/>
        <end position="78"/>
    </location>
</feature>
<comment type="caution">
    <text evidence="2">The sequence shown here is derived from an EMBL/GenBank/DDBJ whole genome shotgun (WGS) entry which is preliminary data.</text>
</comment>
<evidence type="ECO:0000313" key="2">
    <source>
        <dbReference type="EMBL" id="CAF4786439.1"/>
    </source>
</evidence>
<reference evidence="2" key="1">
    <citation type="submission" date="2021-02" db="EMBL/GenBank/DDBJ databases">
        <authorList>
            <person name="Nowell W R."/>
        </authorList>
    </citation>
    <scope>NUCLEOTIDE SEQUENCE</scope>
</reference>
<keyword evidence="1" id="KW-0732">Signal</keyword>
<name>A0A8S3BA91_9BILA</name>
<dbReference type="AlphaFoldDB" id="A0A8S3BA91"/>
<organism evidence="2 3">
    <name type="scientific">Rotaria magnacalcarata</name>
    <dbReference type="NCBI Taxonomy" id="392030"/>
    <lineage>
        <taxon>Eukaryota</taxon>
        <taxon>Metazoa</taxon>
        <taxon>Spiralia</taxon>
        <taxon>Gnathifera</taxon>
        <taxon>Rotifera</taxon>
        <taxon>Eurotatoria</taxon>
        <taxon>Bdelloidea</taxon>
        <taxon>Philodinida</taxon>
        <taxon>Philodinidae</taxon>
        <taxon>Rotaria</taxon>
    </lineage>
</organism>